<feature type="compositionally biased region" description="Basic and acidic residues" evidence="1">
    <location>
        <begin position="1"/>
        <end position="11"/>
    </location>
</feature>
<dbReference type="RefSeq" id="WP_388113481.1">
    <property type="nucleotide sequence ID" value="NZ_JBIAHM010000016.1"/>
</dbReference>
<proteinExistence type="predicted"/>
<dbReference type="Proteomes" id="UP001601303">
    <property type="component" value="Unassembled WGS sequence"/>
</dbReference>
<evidence type="ECO:0000313" key="3">
    <source>
        <dbReference type="Proteomes" id="UP001601303"/>
    </source>
</evidence>
<accession>A0ABW6MEH8</accession>
<sequence length="127" mass="13909">MESTPTDRETTTRGFPVLPGAQRTGQDGGLAPEAPPRPAAAPQEQDRAYFVIGQWRGGGDVDIWHVEEAPADPGERSDRCDEHREAADDAFGSVEIVYATSPEAAAERARREARATSERIHRETDRP</sequence>
<comment type="caution">
    <text evidence="2">The sequence shown here is derived from an EMBL/GenBank/DDBJ whole genome shotgun (WGS) entry which is preliminary data.</text>
</comment>
<evidence type="ECO:0000313" key="2">
    <source>
        <dbReference type="EMBL" id="MFE9604549.1"/>
    </source>
</evidence>
<feature type="region of interest" description="Disordered" evidence="1">
    <location>
        <begin position="102"/>
        <end position="127"/>
    </location>
</feature>
<gene>
    <name evidence="2" type="ORF">ACFYNQ_39155</name>
</gene>
<feature type="region of interest" description="Disordered" evidence="1">
    <location>
        <begin position="1"/>
        <end position="45"/>
    </location>
</feature>
<organism evidence="2 3">
    <name type="scientific">Streptomyces hokutonensis</name>
    <dbReference type="NCBI Taxonomy" id="1306990"/>
    <lineage>
        <taxon>Bacteria</taxon>
        <taxon>Bacillati</taxon>
        <taxon>Actinomycetota</taxon>
        <taxon>Actinomycetes</taxon>
        <taxon>Kitasatosporales</taxon>
        <taxon>Streptomycetaceae</taxon>
        <taxon>Streptomyces</taxon>
    </lineage>
</organism>
<keyword evidence="3" id="KW-1185">Reference proteome</keyword>
<reference evidence="2 3" key="1">
    <citation type="submission" date="2024-10" db="EMBL/GenBank/DDBJ databases">
        <title>The Natural Products Discovery Center: Release of the First 8490 Sequenced Strains for Exploring Actinobacteria Biosynthetic Diversity.</title>
        <authorList>
            <person name="Kalkreuter E."/>
            <person name="Kautsar S.A."/>
            <person name="Yang D."/>
            <person name="Bader C.D."/>
            <person name="Teijaro C.N."/>
            <person name="Fluegel L."/>
            <person name="Davis C.M."/>
            <person name="Simpson J.R."/>
            <person name="Lauterbach L."/>
            <person name="Steele A.D."/>
            <person name="Gui C."/>
            <person name="Meng S."/>
            <person name="Li G."/>
            <person name="Viehrig K."/>
            <person name="Ye F."/>
            <person name="Su P."/>
            <person name="Kiefer A.F."/>
            <person name="Nichols A."/>
            <person name="Cepeda A.J."/>
            <person name="Yan W."/>
            <person name="Fan B."/>
            <person name="Jiang Y."/>
            <person name="Adhikari A."/>
            <person name="Zheng C.-J."/>
            <person name="Schuster L."/>
            <person name="Cowan T.M."/>
            <person name="Smanski M.J."/>
            <person name="Chevrette M.G."/>
            <person name="De Carvalho L.P.S."/>
            <person name="Shen B."/>
        </authorList>
    </citation>
    <scope>NUCLEOTIDE SEQUENCE [LARGE SCALE GENOMIC DNA]</scope>
    <source>
        <strain evidence="2 3">NPDC006488</strain>
    </source>
</reference>
<evidence type="ECO:0000256" key="1">
    <source>
        <dbReference type="SAM" id="MobiDB-lite"/>
    </source>
</evidence>
<protein>
    <submittedName>
        <fullName evidence="2">Uncharacterized protein</fullName>
    </submittedName>
</protein>
<dbReference type="EMBL" id="JBIAHM010000016">
    <property type="protein sequence ID" value="MFE9604549.1"/>
    <property type="molecule type" value="Genomic_DNA"/>
</dbReference>
<feature type="compositionally biased region" description="Basic and acidic residues" evidence="1">
    <location>
        <begin position="105"/>
        <end position="127"/>
    </location>
</feature>
<name>A0ABW6MEH8_9ACTN</name>